<organism evidence="3 4">
    <name type="scientific">Purpureocillium lilacinum</name>
    <name type="common">Paecilomyces lilacinus</name>
    <dbReference type="NCBI Taxonomy" id="33203"/>
    <lineage>
        <taxon>Eukaryota</taxon>
        <taxon>Fungi</taxon>
        <taxon>Dikarya</taxon>
        <taxon>Ascomycota</taxon>
        <taxon>Pezizomycotina</taxon>
        <taxon>Sordariomycetes</taxon>
        <taxon>Hypocreomycetidae</taxon>
        <taxon>Hypocreales</taxon>
        <taxon>Ophiocordycipitaceae</taxon>
        <taxon>Purpureocillium</taxon>
    </lineage>
</organism>
<evidence type="ECO:0000313" key="3">
    <source>
        <dbReference type="EMBL" id="PWI65723.1"/>
    </source>
</evidence>
<dbReference type="InterPro" id="IPR045518">
    <property type="entry name" value="2EXR"/>
</dbReference>
<feature type="compositionally biased region" description="Acidic residues" evidence="1">
    <location>
        <begin position="107"/>
        <end position="129"/>
    </location>
</feature>
<evidence type="ECO:0000313" key="4">
    <source>
        <dbReference type="Proteomes" id="UP000245956"/>
    </source>
</evidence>
<name>A0A2U3DTZ2_PURLI</name>
<dbReference type="AlphaFoldDB" id="A0A2U3DTZ2"/>
<proteinExistence type="predicted"/>
<sequence>MSHSAVISPPAAVAAEAHRGHLQSSHHQDLASLPRGYTKRLAFAVGTAGAVAADAVKLKPSPHAMAFRLADLPPEIRHLIWDATLPERRVFHVSDCAKIAYPNPEEKGDEDEEAEAEAEAEEEQNEDGIDSSGMATWQPEPGERTFDFYIRHAPPLATQICRESRMVALSSGFFFLSPSSRSPVGPPSPGAWFNPRRDMLYLDRNMRHRIKAEPRLHVAGMDRVLHVGVEWRAWFRDIPRLREGQDMCPHWRAALEPLLLCCPRAETVSFVLPRVRHVGGVTFGREPYGAAQYPCDLAPLPDGIQVPWEKLPQLAPGAALGTPGLALSLTGGTSTLTEWRTIRREMEAALDSLGRRDKGAAAEMSHEWGRALLATQGRRHGRRAPSSTSVRGWWLLRPGAPTNYEQQQVREFLS</sequence>
<dbReference type="Proteomes" id="UP000245956">
    <property type="component" value="Unassembled WGS sequence"/>
</dbReference>
<reference evidence="3 4" key="1">
    <citation type="journal article" date="2016" name="Front. Microbiol.">
        <title>Genome and transcriptome sequences reveal the specific parasitism of the nematophagous Purpureocillium lilacinum 36-1.</title>
        <authorList>
            <person name="Xie J."/>
            <person name="Li S."/>
            <person name="Mo C."/>
            <person name="Xiao X."/>
            <person name="Peng D."/>
            <person name="Wang G."/>
            <person name="Xiao Y."/>
        </authorList>
    </citation>
    <scope>NUCLEOTIDE SEQUENCE [LARGE SCALE GENOMIC DNA]</scope>
    <source>
        <strain evidence="3 4">36-1</strain>
    </source>
</reference>
<accession>A0A2U3DTZ2</accession>
<feature type="region of interest" description="Disordered" evidence="1">
    <location>
        <begin position="101"/>
        <end position="132"/>
    </location>
</feature>
<dbReference type="Pfam" id="PF20150">
    <property type="entry name" value="2EXR"/>
    <property type="match status" value="1"/>
</dbReference>
<dbReference type="PANTHER" id="PTHR35910">
    <property type="entry name" value="2EXR DOMAIN-CONTAINING PROTEIN"/>
    <property type="match status" value="1"/>
</dbReference>
<dbReference type="EMBL" id="LCWV01000030">
    <property type="protein sequence ID" value="PWI65723.1"/>
    <property type="molecule type" value="Genomic_DNA"/>
</dbReference>
<protein>
    <recommendedName>
        <fullName evidence="2">2EXR domain-containing protein</fullName>
    </recommendedName>
</protein>
<evidence type="ECO:0000259" key="2">
    <source>
        <dbReference type="Pfam" id="PF20150"/>
    </source>
</evidence>
<gene>
    <name evidence="3" type="ORF">PCL_06694</name>
</gene>
<dbReference type="PANTHER" id="PTHR35910:SF6">
    <property type="entry name" value="2EXR DOMAIN-CONTAINING PROTEIN"/>
    <property type="match status" value="1"/>
</dbReference>
<comment type="caution">
    <text evidence="3">The sequence shown here is derived from an EMBL/GenBank/DDBJ whole genome shotgun (WGS) entry which is preliminary data.</text>
</comment>
<evidence type="ECO:0000256" key="1">
    <source>
        <dbReference type="SAM" id="MobiDB-lite"/>
    </source>
</evidence>
<feature type="domain" description="2EXR" evidence="2">
    <location>
        <begin position="71"/>
        <end position="200"/>
    </location>
</feature>